<dbReference type="SMART" id="SM01274">
    <property type="entry name" value="malic"/>
    <property type="match status" value="1"/>
</dbReference>
<dbReference type="InterPro" id="IPR012302">
    <property type="entry name" value="Malic_NAD-bd"/>
</dbReference>
<comment type="cofactor">
    <cofactor evidence="7">
        <name>Mg(2+)</name>
        <dbReference type="ChEBI" id="CHEBI:18420"/>
    </cofactor>
    <cofactor evidence="7">
        <name>Mn(2+)</name>
        <dbReference type="ChEBI" id="CHEBI:29035"/>
    </cofactor>
    <text evidence="7">Divalent metal cations. Prefers magnesium or manganese.</text>
</comment>
<feature type="binding site" evidence="7">
    <location>
        <position position="159"/>
    </location>
    <ligand>
        <name>a divalent metal cation</name>
        <dbReference type="ChEBI" id="CHEBI:60240"/>
    </ligand>
</feature>
<dbReference type="SMART" id="SM00919">
    <property type="entry name" value="Malic_M"/>
    <property type="match status" value="1"/>
</dbReference>
<dbReference type="InterPro" id="IPR046346">
    <property type="entry name" value="Aminoacid_DH-like_N_sf"/>
</dbReference>
<feature type="binding site" evidence="6">
    <location>
        <position position="316"/>
    </location>
    <ligand>
        <name>(S)-malate</name>
        <dbReference type="ChEBI" id="CHEBI:15589"/>
    </ligand>
</feature>
<dbReference type="PANTHER" id="PTHR43237">
    <property type="entry name" value="NADP-DEPENDENT MALIC ENZYME"/>
    <property type="match status" value="1"/>
</dbReference>
<dbReference type="FunFam" id="3.40.50.10380:FF:000003">
    <property type="entry name" value="NADP-dependent malic enzyme"/>
    <property type="match status" value="1"/>
</dbReference>
<dbReference type="GO" id="GO:0046872">
    <property type="term" value="F:metal ion binding"/>
    <property type="evidence" value="ECO:0007669"/>
    <property type="project" value="UniProtKB-KW"/>
</dbReference>
<feature type="domain" description="Malic enzyme N-terminal" evidence="10">
    <location>
        <begin position="15"/>
        <end position="148"/>
    </location>
</feature>
<evidence type="ECO:0000259" key="10">
    <source>
        <dbReference type="SMART" id="SM01274"/>
    </source>
</evidence>
<protein>
    <submittedName>
        <fullName evidence="12">Malate dehydrogenase</fullName>
        <ecNumber evidence="12">1.1.1.38</ecNumber>
        <ecNumber evidence="12">1.1.1.40</ecNumber>
    </submittedName>
    <submittedName>
        <fullName evidence="11">NAD-dependent malic enzyme</fullName>
    </submittedName>
</protein>
<feature type="domain" description="Malic enzyme NAD-binding" evidence="9">
    <location>
        <begin position="160"/>
        <end position="384"/>
    </location>
</feature>
<evidence type="ECO:0000256" key="5">
    <source>
        <dbReference type="PIRSR" id="PIRSR000106-1"/>
    </source>
</evidence>
<dbReference type="PANTHER" id="PTHR43237:SF4">
    <property type="entry name" value="NADP-DEPENDENT MALIC ENZYME"/>
    <property type="match status" value="1"/>
</dbReference>
<dbReference type="PIRSF" id="PIRSF000106">
    <property type="entry name" value="ME"/>
    <property type="match status" value="1"/>
</dbReference>
<dbReference type="InterPro" id="IPR001891">
    <property type="entry name" value="Malic_OxRdtase"/>
</dbReference>
<feature type="binding site" evidence="6">
    <location>
        <position position="286"/>
    </location>
    <ligand>
        <name>(S)-malate</name>
        <dbReference type="ChEBI" id="CHEBI:15589"/>
    </ligand>
</feature>
<proteinExistence type="inferred from homology"/>
<reference evidence="11 13" key="1">
    <citation type="submission" date="2017-03" db="EMBL/GenBank/DDBJ databases">
        <title>The whole genome sequencing and assembly of Lysinibacillus sphaericus DSM 28T strain.</title>
        <authorList>
            <person name="Lee Y.-J."/>
            <person name="Yi H."/>
            <person name="Bahn Y.-S."/>
            <person name="Kim J.F."/>
            <person name="Lee D.-W."/>
        </authorList>
    </citation>
    <scope>NUCLEOTIDE SEQUENCE [LARGE SCALE GENOMIC DNA]</scope>
    <source>
        <strain evidence="11 13">DSM 28</strain>
    </source>
</reference>
<dbReference type="GeneID" id="48276222"/>
<feature type="active site" description="Proton acceptor" evidence="5">
    <location>
        <position position="91"/>
    </location>
</feature>
<dbReference type="SUPFAM" id="SSF53223">
    <property type="entry name" value="Aminoacid dehydrogenase-like, N-terminal domain"/>
    <property type="match status" value="1"/>
</dbReference>
<evidence type="ECO:0000259" key="9">
    <source>
        <dbReference type="SMART" id="SM00919"/>
    </source>
</evidence>
<dbReference type="AlphaFoldDB" id="A0A2S0JYR5"/>
<dbReference type="Pfam" id="PF03949">
    <property type="entry name" value="Malic_M"/>
    <property type="match status" value="1"/>
</dbReference>
<dbReference type="SUPFAM" id="SSF51735">
    <property type="entry name" value="NAD(P)-binding Rossmann-fold domains"/>
    <property type="match status" value="1"/>
</dbReference>
<gene>
    <name evidence="12" type="primary">maeB_2</name>
    <name evidence="11" type="ORF">LS41612_08400</name>
    <name evidence="12" type="ORF">NCTC10338_03069</name>
</gene>
<dbReference type="EMBL" id="UFSZ01000001">
    <property type="protein sequence ID" value="SUV17955.1"/>
    <property type="molecule type" value="Genomic_DNA"/>
</dbReference>
<dbReference type="InterPro" id="IPR036291">
    <property type="entry name" value="NAD(P)-bd_dom_sf"/>
</dbReference>
<dbReference type="Pfam" id="PF00390">
    <property type="entry name" value="malic"/>
    <property type="match status" value="1"/>
</dbReference>
<evidence type="ECO:0000256" key="7">
    <source>
        <dbReference type="PIRSR" id="PIRSR000106-3"/>
    </source>
</evidence>
<dbReference type="CDD" id="cd05311">
    <property type="entry name" value="NAD_bind_2_malic_enz"/>
    <property type="match status" value="1"/>
</dbReference>
<dbReference type="InterPro" id="IPR045213">
    <property type="entry name" value="Malic_NAD-bd_bact_type"/>
</dbReference>
<comment type="similarity">
    <text evidence="2 8">Belongs to the malic enzymes family.</text>
</comment>
<dbReference type="Proteomes" id="UP000238825">
    <property type="component" value="Chromosome"/>
</dbReference>
<feature type="active site" description="Proton donor" evidence="5">
    <location>
        <position position="36"/>
    </location>
</feature>
<name>A0A2S0JYR5_LYSSH</name>
<comment type="cofactor">
    <cofactor evidence="1">
        <name>Mn(2+)</name>
        <dbReference type="ChEBI" id="CHEBI:29035"/>
    </cofactor>
</comment>
<dbReference type="FunFam" id="3.40.50.720:FF:000095">
    <property type="entry name" value="NADP-dependent malic enzyme"/>
    <property type="match status" value="1"/>
</dbReference>
<reference evidence="12 14" key="2">
    <citation type="submission" date="2018-06" db="EMBL/GenBank/DDBJ databases">
        <authorList>
            <consortium name="Pathogen Informatics"/>
            <person name="Doyle S."/>
        </authorList>
    </citation>
    <scope>NUCLEOTIDE SEQUENCE [LARGE SCALE GENOMIC DNA]</scope>
    <source>
        <strain evidence="12 14">NCTC10338</strain>
    </source>
</reference>
<dbReference type="EC" id="1.1.1.38" evidence="12"/>
<evidence type="ECO:0000256" key="4">
    <source>
        <dbReference type="ARBA" id="ARBA00023002"/>
    </source>
</evidence>
<evidence type="ECO:0000313" key="13">
    <source>
        <dbReference type="Proteomes" id="UP000238825"/>
    </source>
</evidence>
<accession>A0A2S0JYR5</accession>
<dbReference type="EC" id="1.1.1.40" evidence="12"/>
<evidence type="ECO:0000313" key="14">
    <source>
        <dbReference type="Proteomes" id="UP000255295"/>
    </source>
</evidence>
<evidence type="ECO:0000256" key="6">
    <source>
        <dbReference type="PIRSR" id="PIRSR000106-2"/>
    </source>
</evidence>
<dbReference type="GO" id="GO:0004473">
    <property type="term" value="F:malate dehydrogenase (decarboxylating) (NADP+) activity"/>
    <property type="evidence" value="ECO:0007669"/>
    <property type="project" value="UniProtKB-EC"/>
</dbReference>
<dbReference type="GO" id="GO:0051287">
    <property type="term" value="F:NAD binding"/>
    <property type="evidence" value="ECO:0007669"/>
    <property type="project" value="InterPro"/>
</dbReference>
<sequence length="399" mass="42916">MDIMQKAKEMHKEAQGKMEIVAKVPVQDTYDLSLAYSPGVAQPCIEIENNPQAVYDYTIKGNLVGIVTDGTAVLGLGDIGPEAALPVMEGKAILLKRFANVDAFPICLATKDVDEIVRTVKAIAPTFGGINLEDISAPRCFEIEDRLRQECNIPVFHDDQHGTAIVVGAGLMNAIKIVNKEPKDMKVVINGAGAAGIAILRLLLQMGYRNVVMCDTKGIIYDGRKEGMNSIKDQIAKISNPFKLVGTLEDAIAGSDVFVGVSVANLLTKEHIESMNENPIVFALANPNPEITYDNARAWGVRVMGTGRSDYPNQVNNMLAFPGIFRGALDVRATDINEAMKLAAVEAIASLVSAEDLSEEFIIPKSMDERVASVVAKAVGSAAIDSGVSVLFQQPHQHV</sequence>
<dbReference type="Proteomes" id="UP000255295">
    <property type="component" value="Unassembled WGS sequence"/>
</dbReference>
<dbReference type="Gene3D" id="3.40.50.10380">
    <property type="entry name" value="Malic enzyme, N-terminal domain"/>
    <property type="match status" value="1"/>
</dbReference>
<dbReference type="InterPro" id="IPR012301">
    <property type="entry name" value="Malic_N_dom"/>
</dbReference>
<dbReference type="PRINTS" id="PR00072">
    <property type="entry name" value="MALOXRDTASE"/>
</dbReference>
<evidence type="ECO:0000256" key="2">
    <source>
        <dbReference type="ARBA" id="ARBA00008785"/>
    </source>
</evidence>
<feature type="binding site" evidence="7">
    <location>
        <position position="134"/>
    </location>
    <ligand>
        <name>a divalent metal cation</name>
        <dbReference type="ChEBI" id="CHEBI:60240"/>
    </ligand>
</feature>
<evidence type="ECO:0000256" key="8">
    <source>
        <dbReference type="RuleBase" id="RU003427"/>
    </source>
</evidence>
<dbReference type="InterPro" id="IPR037062">
    <property type="entry name" value="Malic_N_dom_sf"/>
</dbReference>
<dbReference type="RefSeq" id="WP_024362962.1">
    <property type="nucleotide sequence ID" value="NZ_BJNS01000072.1"/>
</dbReference>
<dbReference type="EMBL" id="CP019980">
    <property type="protein sequence ID" value="AVK96272.1"/>
    <property type="molecule type" value="Genomic_DNA"/>
</dbReference>
<evidence type="ECO:0000313" key="12">
    <source>
        <dbReference type="EMBL" id="SUV17955.1"/>
    </source>
</evidence>
<organism evidence="11 13">
    <name type="scientific">Lysinibacillus sphaericus</name>
    <name type="common">Bacillus sphaericus</name>
    <dbReference type="NCBI Taxonomy" id="1421"/>
    <lineage>
        <taxon>Bacteria</taxon>
        <taxon>Bacillati</taxon>
        <taxon>Bacillota</taxon>
        <taxon>Bacilli</taxon>
        <taxon>Bacillales</taxon>
        <taxon>Bacillaceae</taxon>
        <taxon>Lysinibacillus</taxon>
    </lineage>
</organism>
<evidence type="ECO:0000256" key="1">
    <source>
        <dbReference type="ARBA" id="ARBA00001936"/>
    </source>
</evidence>
<dbReference type="InterPro" id="IPR051674">
    <property type="entry name" value="Malate_Decarboxylase"/>
</dbReference>
<evidence type="ECO:0000256" key="3">
    <source>
        <dbReference type="ARBA" id="ARBA00022723"/>
    </source>
</evidence>
<evidence type="ECO:0000313" key="11">
    <source>
        <dbReference type="EMBL" id="AVK96272.1"/>
    </source>
</evidence>
<keyword evidence="3 7" id="KW-0479">Metal-binding</keyword>
<feature type="binding site" evidence="7">
    <location>
        <position position="133"/>
    </location>
    <ligand>
        <name>a divalent metal cation</name>
        <dbReference type="ChEBI" id="CHEBI:60240"/>
    </ligand>
</feature>
<dbReference type="Gene3D" id="3.40.50.720">
    <property type="entry name" value="NAD(P)-binding Rossmann-like Domain"/>
    <property type="match status" value="1"/>
</dbReference>
<keyword evidence="4 12" id="KW-0560">Oxidoreductase</keyword>